<dbReference type="GO" id="GO:0005737">
    <property type="term" value="C:cytoplasm"/>
    <property type="evidence" value="ECO:0007669"/>
    <property type="project" value="TreeGrafter"/>
</dbReference>
<dbReference type="Gene3D" id="3.30.200.20">
    <property type="entry name" value="Phosphorylase Kinase, domain 1"/>
    <property type="match status" value="1"/>
</dbReference>
<dbReference type="Gene3D" id="1.10.510.10">
    <property type="entry name" value="Transferase(Phosphotransferase) domain 1"/>
    <property type="match status" value="1"/>
</dbReference>
<dbReference type="SMART" id="SM00220">
    <property type="entry name" value="S_TKc"/>
    <property type="match status" value="1"/>
</dbReference>
<evidence type="ECO:0000313" key="6">
    <source>
        <dbReference type="EMBL" id="CAE8589118.1"/>
    </source>
</evidence>
<dbReference type="PANTHER" id="PTHR24346">
    <property type="entry name" value="MAP/MICROTUBULE AFFINITY-REGULATING KINASE"/>
    <property type="match status" value="1"/>
</dbReference>
<dbReference type="GO" id="GO:0035556">
    <property type="term" value="P:intracellular signal transduction"/>
    <property type="evidence" value="ECO:0007669"/>
    <property type="project" value="TreeGrafter"/>
</dbReference>
<dbReference type="OrthoDB" id="68483at2759"/>
<dbReference type="Proteomes" id="UP000654075">
    <property type="component" value="Unassembled WGS sequence"/>
</dbReference>
<dbReference type="InterPro" id="IPR011009">
    <property type="entry name" value="Kinase-like_dom_sf"/>
</dbReference>
<dbReference type="SUPFAM" id="SSF56112">
    <property type="entry name" value="Protein kinase-like (PK-like)"/>
    <property type="match status" value="1"/>
</dbReference>
<dbReference type="PROSITE" id="PS00108">
    <property type="entry name" value="PROTEIN_KINASE_ST"/>
    <property type="match status" value="1"/>
</dbReference>
<feature type="binding site" evidence="3">
    <location>
        <position position="64"/>
    </location>
    <ligand>
        <name>ATP</name>
        <dbReference type="ChEBI" id="CHEBI:30616"/>
    </ligand>
</feature>
<name>A0A813DJE3_POLGL</name>
<comment type="similarity">
    <text evidence="4">Belongs to the protein kinase superfamily.</text>
</comment>
<dbReference type="InterPro" id="IPR017441">
    <property type="entry name" value="Protein_kinase_ATP_BS"/>
</dbReference>
<sequence>MASSSAARPIIEPIIESDQIVKVKHSDGTKTINGFLVKELLGSGTFAKVKRCEQESSADEFAIKVFRKLRLRKQREYTGGGGGGGMKVRTALDKVYDEIQVMRTVVDPYCIRLYAVFDDPAPAGKIYLVIEYAARGPTMDCEADRCVYFVPDTKGSSLGEDVAKSYVSDTLRGLRYLHGCSIAHRDIKPQNLLVDADGYVKVADFTVSIRMDEDFQVVGTEGTYTFFSPEMCKSGYKGHDGRRADVWAAGVSLWAFLYGSVPFFEADLVRLLDSIAEAKYELPPVQFESPECLAFLARLLTPEPLDRPLVEDMLRDAWCTEGRGAGGGAGRPEFAPSG</sequence>
<keyword evidence="1 3" id="KW-0547">Nucleotide-binding</keyword>
<protein>
    <recommendedName>
        <fullName evidence="5">Protein kinase domain-containing protein</fullName>
    </recommendedName>
</protein>
<evidence type="ECO:0000256" key="3">
    <source>
        <dbReference type="PROSITE-ProRule" id="PRU10141"/>
    </source>
</evidence>
<dbReference type="InterPro" id="IPR008271">
    <property type="entry name" value="Ser/Thr_kinase_AS"/>
</dbReference>
<keyword evidence="4" id="KW-0418">Kinase</keyword>
<keyword evidence="2 3" id="KW-0067">ATP-binding</keyword>
<comment type="caution">
    <text evidence="6">The sequence shown here is derived from an EMBL/GenBank/DDBJ whole genome shotgun (WGS) entry which is preliminary data.</text>
</comment>
<reference evidence="6" key="1">
    <citation type="submission" date="2021-02" db="EMBL/GenBank/DDBJ databases">
        <authorList>
            <person name="Dougan E. K."/>
            <person name="Rhodes N."/>
            <person name="Thang M."/>
            <person name="Chan C."/>
        </authorList>
    </citation>
    <scope>NUCLEOTIDE SEQUENCE</scope>
</reference>
<organism evidence="6 7">
    <name type="scientific">Polarella glacialis</name>
    <name type="common">Dinoflagellate</name>
    <dbReference type="NCBI Taxonomy" id="89957"/>
    <lineage>
        <taxon>Eukaryota</taxon>
        <taxon>Sar</taxon>
        <taxon>Alveolata</taxon>
        <taxon>Dinophyceae</taxon>
        <taxon>Suessiales</taxon>
        <taxon>Suessiaceae</taxon>
        <taxon>Polarella</taxon>
    </lineage>
</organism>
<dbReference type="GO" id="GO:0005524">
    <property type="term" value="F:ATP binding"/>
    <property type="evidence" value="ECO:0007669"/>
    <property type="project" value="UniProtKB-UniRule"/>
</dbReference>
<dbReference type="GO" id="GO:0004674">
    <property type="term" value="F:protein serine/threonine kinase activity"/>
    <property type="evidence" value="ECO:0007669"/>
    <property type="project" value="UniProtKB-KW"/>
</dbReference>
<dbReference type="CDD" id="cd14008">
    <property type="entry name" value="STKc_LKB1_CaMKK"/>
    <property type="match status" value="1"/>
</dbReference>
<dbReference type="PROSITE" id="PS50011">
    <property type="entry name" value="PROTEIN_KINASE_DOM"/>
    <property type="match status" value="1"/>
</dbReference>
<accession>A0A813DJE3</accession>
<evidence type="ECO:0000256" key="1">
    <source>
        <dbReference type="ARBA" id="ARBA00022741"/>
    </source>
</evidence>
<dbReference type="PROSITE" id="PS00107">
    <property type="entry name" value="PROTEIN_KINASE_ATP"/>
    <property type="match status" value="1"/>
</dbReference>
<feature type="domain" description="Protein kinase" evidence="5">
    <location>
        <begin position="35"/>
        <end position="319"/>
    </location>
</feature>
<keyword evidence="7" id="KW-1185">Reference proteome</keyword>
<dbReference type="EMBL" id="CAJNNV010003493">
    <property type="protein sequence ID" value="CAE8589118.1"/>
    <property type="molecule type" value="Genomic_DNA"/>
</dbReference>
<feature type="non-terminal residue" evidence="6">
    <location>
        <position position="338"/>
    </location>
</feature>
<keyword evidence="4" id="KW-0723">Serine/threonine-protein kinase</keyword>
<keyword evidence="4" id="KW-0808">Transferase</keyword>
<evidence type="ECO:0000259" key="5">
    <source>
        <dbReference type="PROSITE" id="PS50011"/>
    </source>
</evidence>
<gene>
    <name evidence="6" type="ORF">PGLA1383_LOCUS7896</name>
</gene>
<evidence type="ECO:0000256" key="4">
    <source>
        <dbReference type="RuleBase" id="RU000304"/>
    </source>
</evidence>
<dbReference type="PANTHER" id="PTHR24346:SF77">
    <property type="entry name" value="SERINE THREONINE PROTEIN KINASE"/>
    <property type="match status" value="1"/>
</dbReference>
<dbReference type="OMA" id="MACGPCM"/>
<evidence type="ECO:0000256" key="2">
    <source>
        <dbReference type="ARBA" id="ARBA00022840"/>
    </source>
</evidence>
<dbReference type="AlphaFoldDB" id="A0A813DJE3"/>
<evidence type="ECO:0000313" key="7">
    <source>
        <dbReference type="Proteomes" id="UP000654075"/>
    </source>
</evidence>
<dbReference type="Pfam" id="PF00069">
    <property type="entry name" value="Pkinase"/>
    <property type="match status" value="1"/>
</dbReference>
<dbReference type="InterPro" id="IPR000719">
    <property type="entry name" value="Prot_kinase_dom"/>
</dbReference>
<proteinExistence type="inferred from homology"/>